<dbReference type="OMA" id="NILMMVQ"/>
<dbReference type="OrthoDB" id="307976at2759"/>
<sequence length="974" mass="116239">MQHEEEEYEVFSYTTEEVQIFRSWDMKDPVEEYSQQHKKRKGNEQLVYKDLRDRNALLTIYRAVQYETSEDQIIINKIISWLQNHQKVILPKIDTERYKLSEKSFLKHILTSICTKPADSNASEYVKKNLTLAHYVNEAIEKQGEGFVNNILMMVQPVKFQDQVVKDQDQIYINYFAQAVAYQMKQSKKPQLQGEPSLRCNKVIFINLTGKESAFNLQEWEKTFEKSDEFVYFSLIKVLENREQNYQQQFQEYEKWFPGMETANFNYFLLPYYSFQNENNKNILHGQLVKTFFQNFMHNRIERFSHKAYIALSLSLSNDIEYDPYAIQFLVNALTKLSNDRLMIHIDIELNERDNYYEQKLTQLMNLCYTSFQEQNITIQKIIAQEKLELCDLIHKLKDIYSHYNLSYLYKSILYSEIAIKNLQQEVKQIKKTRIEKQIKEYQRIFYKKNNKTYFIIVPELEKQDKLSPYTQVIINYQDDIIVLYEDGKNKYLYFLDFKTAKVNNMKSQQICKFTNLTNILDSQDILNQIVFYYNYNIYILYGQKGFEFQMQGQRYSIKDEQLYKLKHDDQEKFSQGSFHQKVANQKLDNQVLIEKLKARASPTVCIEGQTDQVLKVVLFGGENIYTPQIMNLIEYIQIKEQSFTTHILDKNNLYKDLSFKPYPGQTILNFKNVNDILYLILPGNDVLRKKAQNHPINTQFSQNAILMKKGCVDFTISNIPFKYYGDTIFMLNQISNNQQNSQLIYIDDDLAVWRVIYSQQMKRESIEKLKLTFSFITEFKSQETKLYNKKDKNFSEQHDEHDMILAYFIETQKDLNEGDIAQYFEKKLEFDKSQQGSGQINQNKDQQQQESVSKKEVREYTEKYKKKLDSGKLFDLSENYFIKTDRMQEERGNYYEEQQSQQEFFKSSVLDMYDADTKQLFSIAFENYLYLDIQTKLLSVKQFTYLIGEPIEMPQIDIVNQSERQDDPSQKNI</sequence>
<name>A0A8S1WV68_PAROT</name>
<feature type="compositionally biased region" description="Low complexity" evidence="1">
    <location>
        <begin position="840"/>
        <end position="850"/>
    </location>
</feature>
<comment type="caution">
    <text evidence="2">The sequence shown here is derived from an EMBL/GenBank/DDBJ whole genome shotgun (WGS) entry which is preliminary data.</text>
</comment>
<feature type="region of interest" description="Disordered" evidence="1">
    <location>
        <begin position="836"/>
        <end position="856"/>
    </location>
</feature>
<dbReference type="EMBL" id="CAJJDP010000102">
    <property type="protein sequence ID" value="CAD8192500.1"/>
    <property type="molecule type" value="Genomic_DNA"/>
</dbReference>
<accession>A0A8S1WV68</accession>
<organism evidence="2 3">
    <name type="scientific">Paramecium octaurelia</name>
    <dbReference type="NCBI Taxonomy" id="43137"/>
    <lineage>
        <taxon>Eukaryota</taxon>
        <taxon>Sar</taxon>
        <taxon>Alveolata</taxon>
        <taxon>Ciliophora</taxon>
        <taxon>Intramacronucleata</taxon>
        <taxon>Oligohymenophorea</taxon>
        <taxon>Peniculida</taxon>
        <taxon>Parameciidae</taxon>
        <taxon>Paramecium</taxon>
    </lineage>
</organism>
<keyword evidence="3" id="KW-1185">Reference proteome</keyword>
<proteinExistence type="predicted"/>
<dbReference type="AlphaFoldDB" id="A0A8S1WV68"/>
<reference evidence="2" key="1">
    <citation type="submission" date="2021-01" db="EMBL/GenBank/DDBJ databases">
        <authorList>
            <consortium name="Genoscope - CEA"/>
            <person name="William W."/>
        </authorList>
    </citation>
    <scope>NUCLEOTIDE SEQUENCE</scope>
</reference>
<evidence type="ECO:0000256" key="1">
    <source>
        <dbReference type="SAM" id="MobiDB-lite"/>
    </source>
</evidence>
<evidence type="ECO:0000313" key="3">
    <source>
        <dbReference type="Proteomes" id="UP000683925"/>
    </source>
</evidence>
<evidence type="ECO:0000313" key="2">
    <source>
        <dbReference type="EMBL" id="CAD8192500.1"/>
    </source>
</evidence>
<dbReference type="Proteomes" id="UP000683925">
    <property type="component" value="Unassembled WGS sequence"/>
</dbReference>
<gene>
    <name evidence="2" type="ORF">POCTA_138.1.T1020106</name>
</gene>
<protein>
    <submittedName>
        <fullName evidence="2">Uncharacterized protein</fullName>
    </submittedName>
</protein>